<protein>
    <submittedName>
        <fullName evidence="1">Uncharacterized protein</fullName>
    </submittedName>
</protein>
<accession>A0A392UUC5</accession>
<feature type="non-terminal residue" evidence="1">
    <location>
        <position position="1"/>
    </location>
</feature>
<dbReference type="Proteomes" id="UP000265520">
    <property type="component" value="Unassembled WGS sequence"/>
</dbReference>
<proteinExistence type="predicted"/>
<organism evidence="1 2">
    <name type="scientific">Trifolium medium</name>
    <dbReference type="NCBI Taxonomy" id="97028"/>
    <lineage>
        <taxon>Eukaryota</taxon>
        <taxon>Viridiplantae</taxon>
        <taxon>Streptophyta</taxon>
        <taxon>Embryophyta</taxon>
        <taxon>Tracheophyta</taxon>
        <taxon>Spermatophyta</taxon>
        <taxon>Magnoliopsida</taxon>
        <taxon>eudicotyledons</taxon>
        <taxon>Gunneridae</taxon>
        <taxon>Pentapetalae</taxon>
        <taxon>rosids</taxon>
        <taxon>fabids</taxon>
        <taxon>Fabales</taxon>
        <taxon>Fabaceae</taxon>
        <taxon>Papilionoideae</taxon>
        <taxon>50 kb inversion clade</taxon>
        <taxon>NPAAA clade</taxon>
        <taxon>Hologalegina</taxon>
        <taxon>IRL clade</taxon>
        <taxon>Trifolieae</taxon>
        <taxon>Trifolium</taxon>
    </lineage>
</organism>
<dbReference type="EMBL" id="LXQA010948479">
    <property type="protein sequence ID" value="MCI78335.1"/>
    <property type="molecule type" value="Genomic_DNA"/>
</dbReference>
<name>A0A392UUC5_9FABA</name>
<sequence length="59" mass="5987">ALATLGVLDEVAGRAVATGSEYLASFRPTSPEGAFSPALFSPVIARPRRASSAGIDITP</sequence>
<comment type="caution">
    <text evidence="1">The sequence shown here is derived from an EMBL/GenBank/DDBJ whole genome shotgun (WGS) entry which is preliminary data.</text>
</comment>
<evidence type="ECO:0000313" key="2">
    <source>
        <dbReference type="Proteomes" id="UP000265520"/>
    </source>
</evidence>
<dbReference type="AlphaFoldDB" id="A0A392UUC5"/>
<reference evidence="1 2" key="1">
    <citation type="journal article" date="2018" name="Front. Plant Sci.">
        <title>Red Clover (Trifolium pratense) and Zigzag Clover (T. medium) - A Picture of Genomic Similarities and Differences.</title>
        <authorList>
            <person name="Dluhosova J."/>
            <person name="Istvanek J."/>
            <person name="Nedelnik J."/>
            <person name="Repkova J."/>
        </authorList>
    </citation>
    <scope>NUCLEOTIDE SEQUENCE [LARGE SCALE GENOMIC DNA]</scope>
    <source>
        <strain evidence="2">cv. 10/8</strain>
        <tissue evidence="1">Leaf</tissue>
    </source>
</reference>
<evidence type="ECO:0000313" key="1">
    <source>
        <dbReference type="EMBL" id="MCI78335.1"/>
    </source>
</evidence>
<gene>
    <name evidence="1" type="ORF">A2U01_0099605</name>
</gene>
<keyword evidence="2" id="KW-1185">Reference proteome</keyword>